<evidence type="ECO:0000256" key="5">
    <source>
        <dbReference type="ARBA" id="ARBA00022989"/>
    </source>
</evidence>
<organism evidence="12 13">
    <name type="scientific">Candidatus Campbellbacteria bacterium CG22_combo_CG10-13_8_21_14_all_36_13</name>
    <dbReference type="NCBI Taxonomy" id="1974529"/>
    <lineage>
        <taxon>Bacteria</taxon>
        <taxon>Candidatus Campbelliibacteriota</taxon>
    </lineage>
</organism>
<dbReference type="PANTHER" id="PTHR43562">
    <property type="entry name" value="NAPA-TYPE SODIUM/HYDROGEN ANTIPORTER"/>
    <property type="match status" value="1"/>
</dbReference>
<comment type="caution">
    <text evidence="12">The sequence shown here is derived from an EMBL/GenBank/DDBJ whole genome shotgun (WGS) entry which is preliminary data.</text>
</comment>
<evidence type="ECO:0000256" key="10">
    <source>
        <dbReference type="SAM" id="Phobius"/>
    </source>
</evidence>
<feature type="transmembrane region" description="Helical" evidence="10">
    <location>
        <begin position="113"/>
        <end position="134"/>
    </location>
</feature>
<keyword evidence="4 10" id="KW-0812">Transmembrane</keyword>
<evidence type="ECO:0000256" key="3">
    <source>
        <dbReference type="ARBA" id="ARBA00022449"/>
    </source>
</evidence>
<evidence type="ECO:0000259" key="11">
    <source>
        <dbReference type="Pfam" id="PF00999"/>
    </source>
</evidence>
<feature type="transmembrane region" description="Helical" evidence="10">
    <location>
        <begin position="53"/>
        <end position="72"/>
    </location>
</feature>
<dbReference type="InterPro" id="IPR038770">
    <property type="entry name" value="Na+/solute_symporter_sf"/>
</dbReference>
<feature type="transmembrane region" description="Helical" evidence="10">
    <location>
        <begin position="84"/>
        <end position="107"/>
    </location>
</feature>
<evidence type="ECO:0000256" key="1">
    <source>
        <dbReference type="ARBA" id="ARBA00004141"/>
    </source>
</evidence>
<feature type="transmembrane region" description="Helical" evidence="10">
    <location>
        <begin position="263"/>
        <end position="286"/>
    </location>
</feature>
<evidence type="ECO:0000256" key="2">
    <source>
        <dbReference type="ARBA" id="ARBA00022448"/>
    </source>
</evidence>
<dbReference type="PANTHER" id="PTHR43562:SF3">
    <property type="entry name" value="SODIUM ION_PROTON EXCHANGER (EUROFUNG)"/>
    <property type="match status" value="1"/>
</dbReference>
<dbReference type="GO" id="GO:0016020">
    <property type="term" value="C:membrane"/>
    <property type="evidence" value="ECO:0007669"/>
    <property type="project" value="UniProtKB-SubCell"/>
</dbReference>
<feature type="transmembrane region" description="Helical" evidence="10">
    <location>
        <begin position="238"/>
        <end position="256"/>
    </location>
</feature>
<keyword evidence="9" id="KW-0739">Sodium transport</keyword>
<keyword evidence="8 10" id="KW-0472">Membrane</keyword>
<evidence type="ECO:0000256" key="8">
    <source>
        <dbReference type="ARBA" id="ARBA00023136"/>
    </source>
</evidence>
<feature type="transmembrane region" description="Helical" evidence="10">
    <location>
        <begin position="215"/>
        <end position="232"/>
    </location>
</feature>
<dbReference type="EMBL" id="PCTT01000032">
    <property type="protein sequence ID" value="PIP87011.1"/>
    <property type="molecule type" value="Genomic_DNA"/>
</dbReference>
<keyword evidence="2" id="KW-0813">Transport</keyword>
<feature type="transmembrane region" description="Helical" evidence="10">
    <location>
        <begin position="6"/>
        <end position="21"/>
    </location>
</feature>
<evidence type="ECO:0000256" key="7">
    <source>
        <dbReference type="ARBA" id="ARBA00023065"/>
    </source>
</evidence>
<dbReference type="Pfam" id="PF00999">
    <property type="entry name" value="Na_H_Exchanger"/>
    <property type="match status" value="1"/>
</dbReference>
<comment type="subcellular location">
    <subcellularLocation>
        <location evidence="1">Membrane</location>
        <topology evidence="1">Multi-pass membrane protein</topology>
    </subcellularLocation>
</comment>
<protein>
    <recommendedName>
        <fullName evidence="11">Cation/H+ exchanger transmembrane domain-containing protein</fullName>
    </recommendedName>
</protein>
<feature type="transmembrane region" description="Helical" evidence="10">
    <location>
        <begin position="292"/>
        <end position="313"/>
    </location>
</feature>
<evidence type="ECO:0000256" key="9">
    <source>
        <dbReference type="ARBA" id="ARBA00023201"/>
    </source>
</evidence>
<evidence type="ECO:0000313" key="13">
    <source>
        <dbReference type="Proteomes" id="UP000231143"/>
    </source>
</evidence>
<dbReference type="AlphaFoldDB" id="A0A2H0DYF9"/>
<name>A0A2H0DYF9_9BACT</name>
<feature type="transmembrane region" description="Helical" evidence="10">
    <location>
        <begin position="28"/>
        <end position="47"/>
    </location>
</feature>
<dbReference type="GO" id="GO:0015297">
    <property type="term" value="F:antiporter activity"/>
    <property type="evidence" value="ECO:0007669"/>
    <property type="project" value="UniProtKB-KW"/>
</dbReference>
<keyword evidence="7" id="KW-0406">Ion transport</keyword>
<feature type="transmembrane region" description="Helical" evidence="10">
    <location>
        <begin position="355"/>
        <end position="373"/>
    </location>
</feature>
<dbReference type="GO" id="GO:1902600">
    <property type="term" value="P:proton transmembrane transport"/>
    <property type="evidence" value="ECO:0007669"/>
    <property type="project" value="InterPro"/>
</dbReference>
<dbReference type="GO" id="GO:0006814">
    <property type="term" value="P:sodium ion transport"/>
    <property type="evidence" value="ECO:0007669"/>
    <property type="project" value="UniProtKB-KW"/>
</dbReference>
<feature type="transmembrane region" description="Helical" evidence="10">
    <location>
        <begin position="146"/>
        <end position="168"/>
    </location>
</feature>
<gene>
    <name evidence="12" type="ORF">COW81_02405</name>
</gene>
<proteinExistence type="predicted"/>
<keyword evidence="3" id="KW-0050">Antiport</keyword>
<sequence>MGEYYPFFLVIFVAVLFSVIFKRFNVPWVITLILGGISIGPHGFNLLPESTVLDFIGNIGLIFLMFMAGLEVRLSTFKDSTKKVMTVAFFNGGIPFIVGLGIGYFVGFNLVQSLLLGIVFISSSIAVLIPTLETTGLIHKPIGKSIIASTIMEDMTSLLLLSILLRSVDPLTSLPLPIFLIILITSLMTMRWILPKIQWFFSDNKSKGDPFQQELRIVFFMLVGTVVIFELIGLHPIIAGFFAGVVLSGNIGSAKLKEQLHVLSYGLFIPTFFVILGAKTDISVFLNAGPTLTFTTIVLGGLIVSKIFGGWFGGRLAGFSKKESLFIGYATIPQLSTTLAVAFTAVELGIFESSIIPTMVMMSIVTVFLAPLLTRKMVPQLEHGN</sequence>
<evidence type="ECO:0000256" key="4">
    <source>
        <dbReference type="ARBA" id="ARBA00022692"/>
    </source>
</evidence>
<feature type="domain" description="Cation/H+ exchanger transmembrane" evidence="11">
    <location>
        <begin position="12"/>
        <end position="374"/>
    </location>
</feature>
<keyword evidence="6" id="KW-0915">Sodium</keyword>
<feature type="transmembrane region" description="Helical" evidence="10">
    <location>
        <begin position="325"/>
        <end position="343"/>
    </location>
</feature>
<feature type="transmembrane region" description="Helical" evidence="10">
    <location>
        <begin position="174"/>
        <end position="194"/>
    </location>
</feature>
<reference evidence="12 13" key="1">
    <citation type="submission" date="2017-09" db="EMBL/GenBank/DDBJ databases">
        <title>Depth-based differentiation of microbial function through sediment-hosted aquifers and enrichment of novel symbionts in the deep terrestrial subsurface.</title>
        <authorList>
            <person name="Probst A.J."/>
            <person name="Ladd B."/>
            <person name="Jarett J.K."/>
            <person name="Geller-Mcgrath D.E."/>
            <person name="Sieber C.M."/>
            <person name="Emerson J.B."/>
            <person name="Anantharaman K."/>
            <person name="Thomas B.C."/>
            <person name="Malmstrom R."/>
            <person name="Stieglmeier M."/>
            <person name="Klingl A."/>
            <person name="Woyke T."/>
            <person name="Ryan C.M."/>
            <person name="Banfield J.F."/>
        </authorList>
    </citation>
    <scope>NUCLEOTIDE SEQUENCE [LARGE SCALE GENOMIC DNA]</scope>
    <source>
        <strain evidence="12">CG22_combo_CG10-13_8_21_14_all_36_13</strain>
    </source>
</reference>
<keyword evidence="5 10" id="KW-1133">Transmembrane helix</keyword>
<dbReference type="InterPro" id="IPR006153">
    <property type="entry name" value="Cation/H_exchanger_TM"/>
</dbReference>
<dbReference type="Gene3D" id="1.20.1530.20">
    <property type="match status" value="1"/>
</dbReference>
<evidence type="ECO:0000256" key="6">
    <source>
        <dbReference type="ARBA" id="ARBA00023053"/>
    </source>
</evidence>
<dbReference type="Proteomes" id="UP000231143">
    <property type="component" value="Unassembled WGS sequence"/>
</dbReference>
<accession>A0A2H0DYF9</accession>
<evidence type="ECO:0000313" key="12">
    <source>
        <dbReference type="EMBL" id="PIP87011.1"/>
    </source>
</evidence>